<sequence length="171" mass="19254">MPTGRAGYRSATKSRNLSPLTAWISSHVAYCGSRHEHDDHDGVADTGIRQAESPRTWWSWSLEETSSSVLHSNVLQLARYEPLKVATTSSSLTVGSMLPYVERKMYFHHRRGSSLHHQYPWNHYSRQRGHAARGGTVDVMEDGRHGTKADALHRSSCSWKFHGTLLGSDIQ</sequence>
<gene>
    <name evidence="1" type="ORF">OsI_38860</name>
</gene>
<evidence type="ECO:0000313" key="1">
    <source>
        <dbReference type="EMBL" id="EAY83633.1"/>
    </source>
</evidence>
<dbReference type="HOGENOM" id="CLU_1565423_0_0_1"/>
<dbReference type="AlphaFoldDB" id="A2ZLZ9"/>
<keyword evidence="2" id="KW-1185">Reference proteome</keyword>
<dbReference type="EMBL" id="CM000137">
    <property type="protein sequence ID" value="EAY83633.1"/>
    <property type="molecule type" value="Genomic_DNA"/>
</dbReference>
<protein>
    <submittedName>
        <fullName evidence="1">Uncharacterized protein</fullName>
    </submittedName>
</protein>
<dbReference type="Proteomes" id="UP000007015">
    <property type="component" value="Chromosome 12"/>
</dbReference>
<organism evidence="1 2">
    <name type="scientific">Oryza sativa subsp. indica</name>
    <name type="common">Rice</name>
    <dbReference type="NCBI Taxonomy" id="39946"/>
    <lineage>
        <taxon>Eukaryota</taxon>
        <taxon>Viridiplantae</taxon>
        <taxon>Streptophyta</taxon>
        <taxon>Embryophyta</taxon>
        <taxon>Tracheophyta</taxon>
        <taxon>Spermatophyta</taxon>
        <taxon>Magnoliopsida</taxon>
        <taxon>Liliopsida</taxon>
        <taxon>Poales</taxon>
        <taxon>Poaceae</taxon>
        <taxon>BOP clade</taxon>
        <taxon>Oryzoideae</taxon>
        <taxon>Oryzeae</taxon>
        <taxon>Oryzinae</taxon>
        <taxon>Oryza</taxon>
        <taxon>Oryza sativa</taxon>
    </lineage>
</organism>
<proteinExistence type="predicted"/>
<reference evidence="1 2" key="1">
    <citation type="journal article" date="2005" name="PLoS Biol.">
        <title>The genomes of Oryza sativa: a history of duplications.</title>
        <authorList>
            <person name="Yu J."/>
            <person name="Wang J."/>
            <person name="Lin W."/>
            <person name="Li S."/>
            <person name="Li H."/>
            <person name="Zhou J."/>
            <person name="Ni P."/>
            <person name="Dong W."/>
            <person name="Hu S."/>
            <person name="Zeng C."/>
            <person name="Zhang J."/>
            <person name="Zhang Y."/>
            <person name="Li R."/>
            <person name="Xu Z."/>
            <person name="Li S."/>
            <person name="Li X."/>
            <person name="Zheng H."/>
            <person name="Cong L."/>
            <person name="Lin L."/>
            <person name="Yin J."/>
            <person name="Geng J."/>
            <person name="Li G."/>
            <person name="Shi J."/>
            <person name="Liu J."/>
            <person name="Lv H."/>
            <person name="Li J."/>
            <person name="Wang J."/>
            <person name="Deng Y."/>
            <person name="Ran L."/>
            <person name="Shi X."/>
            <person name="Wang X."/>
            <person name="Wu Q."/>
            <person name="Li C."/>
            <person name="Ren X."/>
            <person name="Wang J."/>
            <person name="Wang X."/>
            <person name="Li D."/>
            <person name="Liu D."/>
            <person name="Zhang X."/>
            <person name="Ji Z."/>
            <person name="Zhao W."/>
            <person name="Sun Y."/>
            <person name="Zhang Z."/>
            <person name="Bao J."/>
            <person name="Han Y."/>
            <person name="Dong L."/>
            <person name="Ji J."/>
            <person name="Chen P."/>
            <person name="Wu S."/>
            <person name="Liu J."/>
            <person name="Xiao Y."/>
            <person name="Bu D."/>
            <person name="Tan J."/>
            <person name="Yang L."/>
            <person name="Ye C."/>
            <person name="Zhang J."/>
            <person name="Xu J."/>
            <person name="Zhou Y."/>
            <person name="Yu Y."/>
            <person name="Zhang B."/>
            <person name="Zhuang S."/>
            <person name="Wei H."/>
            <person name="Liu B."/>
            <person name="Lei M."/>
            <person name="Yu H."/>
            <person name="Li Y."/>
            <person name="Xu H."/>
            <person name="Wei S."/>
            <person name="He X."/>
            <person name="Fang L."/>
            <person name="Zhang Z."/>
            <person name="Zhang Y."/>
            <person name="Huang X."/>
            <person name="Su Z."/>
            <person name="Tong W."/>
            <person name="Li J."/>
            <person name="Tong Z."/>
            <person name="Li S."/>
            <person name="Ye J."/>
            <person name="Wang L."/>
            <person name="Fang L."/>
            <person name="Lei T."/>
            <person name="Chen C."/>
            <person name="Chen H."/>
            <person name="Xu Z."/>
            <person name="Li H."/>
            <person name="Huang H."/>
            <person name="Zhang F."/>
            <person name="Xu H."/>
            <person name="Li N."/>
            <person name="Zhao C."/>
            <person name="Li S."/>
            <person name="Dong L."/>
            <person name="Huang Y."/>
            <person name="Li L."/>
            <person name="Xi Y."/>
            <person name="Qi Q."/>
            <person name="Li W."/>
            <person name="Zhang B."/>
            <person name="Hu W."/>
            <person name="Zhang Y."/>
            <person name="Tian X."/>
            <person name="Jiao Y."/>
            <person name="Liang X."/>
            <person name="Jin J."/>
            <person name="Gao L."/>
            <person name="Zheng W."/>
            <person name="Hao B."/>
            <person name="Liu S."/>
            <person name="Wang W."/>
            <person name="Yuan L."/>
            <person name="Cao M."/>
            <person name="McDermott J."/>
            <person name="Samudrala R."/>
            <person name="Wang J."/>
            <person name="Wong G.K."/>
            <person name="Yang H."/>
        </authorList>
    </citation>
    <scope>NUCLEOTIDE SEQUENCE [LARGE SCALE GENOMIC DNA]</scope>
    <source>
        <strain evidence="2">cv. 93-11</strain>
    </source>
</reference>
<name>A2ZLZ9_ORYSI</name>
<evidence type="ECO:0000313" key="2">
    <source>
        <dbReference type="Proteomes" id="UP000007015"/>
    </source>
</evidence>
<dbReference type="Gramene" id="BGIOSGA035953-TA">
    <property type="protein sequence ID" value="BGIOSGA035953-PA"/>
    <property type="gene ID" value="BGIOSGA035953"/>
</dbReference>
<accession>A2ZLZ9</accession>